<evidence type="ECO:0000256" key="6">
    <source>
        <dbReference type="ARBA" id="ARBA00022777"/>
    </source>
</evidence>
<keyword evidence="8" id="KW-0902">Two-component regulatory system</keyword>
<dbReference type="EMBL" id="FMUS01000039">
    <property type="protein sequence ID" value="SCZ07918.1"/>
    <property type="molecule type" value="Genomic_DNA"/>
</dbReference>
<dbReference type="SMART" id="SM00062">
    <property type="entry name" value="PBPb"/>
    <property type="match status" value="1"/>
</dbReference>
<dbReference type="Gene3D" id="3.30.450.20">
    <property type="entry name" value="PAS domain"/>
    <property type="match status" value="1"/>
</dbReference>
<keyword evidence="9" id="KW-0812">Transmembrane</keyword>
<dbReference type="InterPro" id="IPR005467">
    <property type="entry name" value="His_kinase_dom"/>
</dbReference>
<feature type="domain" description="Histidine kinase" evidence="10">
    <location>
        <begin position="447"/>
        <end position="652"/>
    </location>
</feature>
<gene>
    <name evidence="11" type="ORF">SAMN03080606_04067</name>
</gene>
<dbReference type="CDD" id="cd13704">
    <property type="entry name" value="PBP2_HisK"/>
    <property type="match status" value="1"/>
</dbReference>
<sequence length="663" mass="76349">MSIKKIIIYLVFFLLVCSFSIVVDALPIQTIRIAGDDNYPPYEYLDEKGIYKGFNVDIMRAIAIELGIEIEIIPMPWYQAIEALEKGEVDAIQGMTYSLQRTEKFDFSDVLVVNSQAIFVLKETNYIAELQDLREVTVAYQAGDISEEIVSSIEGIMPIVKNNQEESMEALLKGEVEAAIGNRHTGLYILQRDRHFQEIKIVGEPLHATEYMAATIKGNTEVLKLLNKGIEGIKRNGTYDKIYRKWFGETFLDKTAIWRKMLLITMLILLMTIIGATFTINWNRKLKKEVFKRTYELDKTNRILQERKHQLEHSNRLRGKILENIFSGIITFNSDQRVSAFNRAAEKILDKEVKVDREWKQLGLDKLLSSAALNKVMEGEIWSENLEWHREGSRKVYVECNLIPIKDKDYEMEGFVLLLRDYSEEKYLRDIVYHTDKMKSLGRLVAGLAHEIRNPLTAIKTFIDLLPNKFYSQDYREKVIEVVPKEIDRIDHLVTLLLDYARPKAGVHQSTSLRSLINEIRDLLSIHLKQKKIEFIYEINDITLWCDEQQIQQVLVNLILNSIEAIGEKGKIVLSARIEKDEAVIQIIDNGCGIPEEALNNIFDPFFTLKTKGYGLGLAISYQLIEDNKGRIEFSSKVGEGTIANLHLPIAKEVDNNAQHTYY</sequence>
<evidence type="ECO:0000256" key="1">
    <source>
        <dbReference type="ARBA" id="ARBA00000085"/>
    </source>
</evidence>
<dbReference type="PRINTS" id="PR00344">
    <property type="entry name" value="BCTRLSENSOR"/>
</dbReference>
<feature type="transmembrane region" description="Helical" evidence="9">
    <location>
        <begin position="261"/>
        <end position="283"/>
    </location>
</feature>
<dbReference type="Proteomes" id="UP000198636">
    <property type="component" value="Unassembled WGS sequence"/>
</dbReference>
<dbReference type="Gene3D" id="3.40.190.10">
    <property type="entry name" value="Periplasmic binding protein-like II"/>
    <property type="match status" value="2"/>
</dbReference>
<dbReference type="InterPro" id="IPR004358">
    <property type="entry name" value="Sig_transdc_His_kin-like_C"/>
</dbReference>
<dbReference type="AlphaFoldDB" id="A0A1G5L6E6"/>
<keyword evidence="4" id="KW-0808">Transferase</keyword>
<evidence type="ECO:0000256" key="5">
    <source>
        <dbReference type="ARBA" id="ARBA00022741"/>
    </source>
</evidence>
<dbReference type="SUPFAM" id="SSF55785">
    <property type="entry name" value="PYP-like sensor domain (PAS domain)"/>
    <property type="match status" value="1"/>
</dbReference>
<evidence type="ECO:0000256" key="7">
    <source>
        <dbReference type="ARBA" id="ARBA00022840"/>
    </source>
</evidence>
<dbReference type="RefSeq" id="WP_091547320.1">
    <property type="nucleotide sequence ID" value="NZ_FMUS01000039.1"/>
</dbReference>
<dbReference type="Pfam" id="PF00497">
    <property type="entry name" value="SBP_bac_3"/>
    <property type="match status" value="1"/>
</dbReference>
<dbReference type="InterPro" id="IPR001638">
    <property type="entry name" value="Solute-binding_3/MltF_N"/>
</dbReference>
<dbReference type="PROSITE" id="PS50109">
    <property type="entry name" value="HIS_KIN"/>
    <property type="match status" value="1"/>
</dbReference>
<evidence type="ECO:0000256" key="9">
    <source>
        <dbReference type="SAM" id="Phobius"/>
    </source>
</evidence>
<dbReference type="InterPro" id="IPR036097">
    <property type="entry name" value="HisK_dim/P_sf"/>
</dbReference>
<evidence type="ECO:0000256" key="2">
    <source>
        <dbReference type="ARBA" id="ARBA00012438"/>
    </source>
</evidence>
<keyword evidence="9" id="KW-1133">Transmembrane helix</keyword>
<evidence type="ECO:0000259" key="10">
    <source>
        <dbReference type="PROSITE" id="PS50109"/>
    </source>
</evidence>
<dbReference type="Gene3D" id="3.30.565.10">
    <property type="entry name" value="Histidine kinase-like ATPase, C-terminal domain"/>
    <property type="match status" value="1"/>
</dbReference>
<evidence type="ECO:0000256" key="3">
    <source>
        <dbReference type="ARBA" id="ARBA00022553"/>
    </source>
</evidence>
<dbReference type="InterPro" id="IPR003661">
    <property type="entry name" value="HisK_dim/P_dom"/>
</dbReference>
<keyword evidence="12" id="KW-1185">Reference proteome</keyword>
<dbReference type="Pfam" id="PF13426">
    <property type="entry name" value="PAS_9"/>
    <property type="match status" value="1"/>
</dbReference>
<keyword evidence="5" id="KW-0547">Nucleotide-binding</keyword>
<comment type="catalytic activity">
    <reaction evidence="1">
        <text>ATP + protein L-histidine = ADP + protein N-phospho-L-histidine.</text>
        <dbReference type="EC" id="2.7.13.3"/>
    </reaction>
</comment>
<keyword evidence="9" id="KW-0472">Membrane</keyword>
<dbReference type="SUPFAM" id="SSF55874">
    <property type="entry name" value="ATPase domain of HSP90 chaperone/DNA topoisomerase II/histidine kinase"/>
    <property type="match status" value="1"/>
</dbReference>
<evidence type="ECO:0000256" key="8">
    <source>
        <dbReference type="ARBA" id="ARBA00023012"/>
    </source>
</evidence>
<evidence type="ECO:0000256" key="4">
    <source>
        <dbReference type="ARBA" id="ARBA00022679"/>
    </source>
</evidence>
<dbReference type="STRING" id="1120976.SAMN03080606_04067"/>
<dbReference type="InterPro" id="IPR035965">
    <property type="entry name" value="PAS-like_dom_sf"/>
</dbReference>
<dbReference type="EC" id="2.7.13.3" evidence="2"/>
<dbReference type="Gene3D" id="1.10.287.130">
    <property type="match status" value="1"/>
</dbReference>
<accession>A0A1G5L6E6</accession>
<dbReference type="PANTHER" id="PTHR43065:SF10">
    <property type="entry name" value="PEROXIDE STRESS-ACTIVATED HISTIDINE KINASE MAK3"/>
    <property type="match status" value="1"/>
</dbReference>
<keyword evidence="3" id="KW-0597">Phosphoprotein</keyword>
<dbReference type="SUPFAM" id="SSF53850">
    <property type="entry name" value="Periplasmic binding protein-like II"/>
    <property type="match status" value="1"/>
</dbReference>
<dbReference type="OrthoDB" id="9784397at2"/>
<keyword evidence="7" id="KW-0067">ATP-binding</keyword>
<dbReference type="GO" id="GO:0005524">
    <property type="term" value="F:ATP binding"/>
    <property type="evidence" value="ECO:0007669"/>
    <property type="project" value="UniProtKB-KW"/>
</dbReference>
<protein>
    <recommendedName>
        <fullName evidence="2">histidine kinase</fullName>
        <ecNumber evidence="2">2.7.13.3</ecNumber>
    </recommendedName>
</protein>
<evidence type="ECO:0000313" key="12">
    <source>
        <dbReference type="Proteomes" id="UP000198636"/>
    </source>
</evidence>
<dbReference type="InterPro" id="IPR003594">
    <property type="entry name" value="HATPase_dom"/>
</dbReference>
<dbReference type="InterPro" id="IPR000014">
    <property type="entry name" value="PAS"/>
</dbReference>
<dbReference type="Pfam" id="PF00512">
    <property type="entry name" value="HisKA"/>
    <property type="match status" value="1"/>
</dbReference>
<dbReference type="SMART" id="SM00388">
    <property type="entry name" value="HisKA"/>
    <property type="match status" value="1"/>
</dbReference>
<dbReference type="SMART" id="SM00387">
    <property type="entry name" value="HATPase_c"/>
    <property type="match status" value="1"/>
</dbReference>
<organism evidence="11 12">
    <name type="scientific">Alkaliphilus peptidifermentans DSM 18978</name>
    <dbReference type="NCBI Taxonomy" id="1120976"/>
    <lineage>
        <taxon>Bacteria</taxon>
        <taxon>Bacillati</taxon>
        <taxon>Bacillota</taxon>
        <taxon>Clostridia</taxon>
        <taxon>Peptostreptococcales</taxon>
        <taxon>Natronincolaceae</taxon>
        <taxon>Alkaliphilus</taxon>
    </lineage>
</organism>
<dbReference type="CDD" id="cd00082">
    <property type="entry name" value="HisKA"/>
    <property type="match status" value="1"/>
</dbReference>
<name>A0A1G5L6E6_9FIRM</name>
<keyword evidence="6" id="KW-0418">Kinase</keyword>
<dbReference type="SUPFAM" id="SSF47384">
    <property type="entry name" value="Homodimeric domain of signal transducing histidine kinase"/>
    <property type="match status" value="1"/>
</dbReference>
<dbReference type="Pfam" id="PF02518">
    <property type="entry name" value="HATPase_c"/>
    <property type="match status" value="1"/>
</dbReference>
<evidence type="ECO:0000313" key="11">
    <source>
        <dbReference type="EMBL" id="SCZ07918.1"/>
    </source>
</evidence>
<proteinExistence type="predicted"/>
<reference evidence="11 12" key="1">
    <citation type="submission" date="2016-10" db="EMBL/GenBank/DDBJ databases">
        <authorList>
            <person name="de Groot N.N."/>
        </authorList>
    </citation>
    <scope>NUCLEOTIDE SEQUENCE [LARGE SCALE GENOMIC DNA]</scope>
    <source>
        <strain evidence="11 12">DSM 18978</strain>
    </source>
</reference>
<dbReference type="InterPro" id="IPR036890">
    <property type="entry name" value="HATPase_C_sf"/>
</dbReference>
<dbReference type="PANTHER" id="PTHR43065">
    <property type="entry name" value="SENSOR HISTIDINE KINASE"/>
    <property type="match status" value="1"/>
</dbReference>
<dbReference type="GO" id="GO:0000155">
    <property type="term" value="F:phosphorelay sensor kinase activity"/>
    <property type="evidence" value="ECO:0007669"/>
    <property type="project" value="InterPro"/>
</dbReference>